<dbReference type="EC" id="3.1.1.45" evidence="2"/>
<dbReference type="EMBL" id="FWFR01000001">
    <property type="protein sequence ID" value="SLN20559.1"/>
    <property type="molecule type" value="Genomic_DNA"/>
</dbReference>
<dbReference type="InterPro" id="IPR029058">
    <property type="entry name" value="AB_hydrolase_fold"/>
</dbReference>
<proteinExistence type="predicted"/>
<dbReference type="InterPro" id="IPR002925">
    <property type="entry name" value="Dienelactn_hydro"/>
</dbReference>
<dbReference type="InterPro" id="IPR051049">
    <property type="entry name" value="Dienelactone_hydrolase-like"/>
</dbReference>
<dbReference type="RefSeq" id="WP_085881843.1">
    <property type="nucleotide sequence ID" value="NZ_FWFR01000001.1"/>
</dbReference>
<dbReference type="SUPFAM" id="SSF53474">
    <property type="entry name" value="alpha/beta-Hydrolases"/>
    <property type="match status" value="1"/>
</dbReference>
<evidence type="ECO:0000259" key="1">
    <source>
        <dbReference type="Pfam" id="PF01738"/>
    </source>
</evidence>
<dbReference type="Gene3D" id="3.40.50.1820">
    <property type="entry name" value="alpha/beta hydrolase"/>
    <property type="match status" value="1"/>
</dbReference>
<evidence type="ECO:0000313" key="3">
    <source>
        <dbReference type="Proteomes" id="UP000193200"/>
    </source>
</evidence>
<dbReference type="AlphaFoldDB" id="A0A1Y5RLT6"/>
<dbReference type="Pfam" id="PF01738">
    <property type="entry name" value="DLH"/>
    <property type="match status" value="1"/>
</dbReference>
<keyword evidence="3" id="KW-1185">Reference proteome</keyword>
<dbReference type="GO" id="GO:0008806">
    <property type="term" value="F:carboxymethylenebutenolidase activity"/>
    <property type="evidence" value="ECO:0007669"/>
    <property type="project" value="UniProtKB-EC"/>
</dbReference>
<accession>A0A1Y5RLT6</accession>
<keyword evidence="2" id="KW-0378">Hydrolase</keyword>
<sequence>MAGQDISIKTDTGESFVGYLSLPASGQGPGVVVIQEIFGVNKVMRDIADTYAAQGYVALCPDLFWRIEPGISITDQTEAEWKQAFDLFQKFDVPAGVKDIQATISHLRKQSACTGKVGAVGFCLGGLLAYLSATRTDSDASVGYYGVGIESKLDEAAKISRPLMLHIAGEDEYCGKEAQAQIHAGLDSHSRVTLHDYPGMNHAFARNGGAHYDSAAATLANKRTGDFFSAHLSA</sequence>
<dbReference type="OrthoDB" id="9771666at2"/>
<dbReference type="PANTHER" id="PTHR46623:SF6">
    <property type="entry name" value="ALPHA_BETA-HYDROLASES SUPERFAMILY PROTEIN"/>
    <property type="match status" value="1"/>
</dbReference>
<feature type="domain" description="Dienelactone hydrolase" evidence="1">
    <location>
        <begin position="17"/>
        <end position="231"/>
    </location>
</feature>
<protein>
    <submittedName>
        <fullName evidence="2">Carboxymethylenebutenolidase</fullName>
        <ecNumber evidence="2">3.1.1.45</ecNumber>
    </submittedName>
</protein>
<gene>
    <name evidence="2" type="primary">clcD_1</name>
    <name evidence="2" type="ORF">OCH7691_00508</name>
</gene>
<organism evidence="2 3">
    <name type="scientific">Oceanibacterium hippocampi</name>
    <dbReference type="NCBI Taxonomy" id="745714"/>
    <lineage>
        <taxon>Bacteria</taxon>
        <taxon>Pseudomonadati</taxon>
        <taxon>Pseudomonadota</taxon>
        <taxon>Alphaproteobacteria</taxon>
        <taxon>Sneathiellales</taxon>
        <taxon>Sneathiellaceae</taxon>
        <taxon>Oceanibacterium</taxon>
    </lineage>
</organism>
<name>A0A1Y5RLT6_9PROT</name>
<dbReference type="InParanoid" id="A0A1Y5RLT6"/>
<reference evidence="2 3" key="1">
    <citation type="submission" date="2017-03" db="EMBL/GenBank/DDBJ databases">
        <authorList>
            <person name="Afonso C.L."/>
            <person name="Miller P.J."/>
            <person name="Scott M.A."/>
            <person name="Spackman E."/>
            <person name="Goraichik I."/>
            <person name="Dimitrov K.M."/>
            <person name="Suarez D.L."/>
            <person name="Swayne D.E."/>
        </authorList>
    </citation>
    <scope>NUCLEOTIDE SEQUENCE [LARGE SCALE GENOMIC DNA]</scope>
    <source>
        <strain evidence="2 3">CECT 7691</strain>
    </source>
</reference>
<dbReference type="PANTHER" id="PTHR46623">
    <property type="entry name" value="CARBOXYMETHYLENEBUTENOLIDASE-RELATED"/>
    <property type="match status" value="1"/>
</dbReference>
<dbReference type="Proteomes" id="UP000193200">
    <property type="component" value="Unassembled WGS sequence"/>
</dbReference>
<evidence type="ECO:0000313" key="2">
    <source>
        <dbReference type="EMBL" id="SLN20559.1"/>
    </source>
</evidence>